<dbReference type="InterPro" id="IPR007148">
    <property type="entry name" value="SSU_processome_Utp12"/>
</dbReference>
<feature type="region of interest" description="Disordered" evidence="5">
    <location>
        <begin position="640"/>
        <end position="766"/>
    </location>
</feature>
<dbReference type="PANTHER" id="PTHR44267">
    <property type="entry name" value="WD REPEAT-CONTAINING PROTEIN 43"/>
    <property type="match status" value="1"/>
</dbReference>
<dbReference type="GO" id="GO:0000462">
    <property type="term" value="P:maturation of SSU-rRNA from tricistronic rRNA transcript (SSU-rRNA, 5.8S rRNA, LSU-rRNA)"/>
    <property type="evidence" value="ECO:0007669"/>
    <property type="project" value="TreeGrafter"/>
</dbReference>
<feature type="region of interest" description="Disordered" evidence="5">
    <location>
        <begin position="1"/>
        <end position="22"/>
    </location>
</feature>
<reference evidence="7 8" key="1">
    <citation type="submission" date="2023-03" db="EMBL/GenBank/DDBJ databases">
        <title>Mating type loci evolution in Malassezia.</title>
        <authorList>
            <person name="Coelho M.A."/>
        </authorList>
    </citation>
    <scope>NUCLEOTIDE SEQUENCE [LARGE SCALE GENOMIC DNA]</scope>
    <source>
        <strain evidence="7 8">CBS 9725</strain>
    </source>
</reference>
<dbReference type="PANTHER" id="PTHR44267:SF1">
    <property type="entry name" value="WD REPEAT-CONTAINING PROTEIN 43"/>
    <property type="match status" value="1"/>
</dbReference>
<protein>
    <submittedName>
        <fullName evidence="7">Small subunit (SSU) processome component</fullName>
    </submittedName>
</protein>
<dbReference type="AlphaFoldDB" id="A0AAJ5YUA0"/>
<dbReference type="GO" id="GO:0032040">
    <property type="term" value="C:small-subunit processome"/>
    <property type="evidence" value="ECO:0007669"/>
    <property type="project" value="UniProtKB-ARBA"/>
</dbReference>
<evidence type="ECO:0000256" key="1">
    <source>
        <dbReference type="ARBA" id="ARBA00004123"/>
    </source>
</evidence>
<dbReference type="InterPro" id="IPR052414">
    <property type="entry name" value="U3_snoRNA-assoc_WDR"/>
</dbReference>
<feature type="repeat" description="WD" evidence="4">
    <location>
        <begin position="236"/>
        <end position="277"/>
    </location>
</feature>
<feature type="compositionally biased region" description="Acidic residues" evidence="5">
    <location>
        <begin position="694"/>
        <end position="722"/>
    </location>
</feature>
<accession>A0AAJ5YUA0</accession>
<keyword evidence="4" id="KW-0853">WD repeat</keyword>
<evidence type="ECO:0000256" key="4">
    <source>
        <dbReference type="PROSITE-ProRule" id="PRU00221"/>
    </source>
</evidence>
<comment type="similarity">
    <text evidence="3">Belongs to the UTP5 family.</text>
</comment>
<keyword evidence="8" id="KW-1185">Reference proteome</keyword>
<dbReference type="Proteomes" id="UP001219567">
    <property type="component" value="Chromosome 3"/>
</dbReference>
<dbReference type="InterPro" id="IPR015943">
    <property type="entry name" value="WD40/YVTN_repeat-like_dom_sf"/>
</dbReference>
<evidence type="ECO:0000259" key="6">
    <source>
        <dbReference type="Pfam" id="PF04003"/>
    </source>
</evidence>
<proteinExistence type="inferred from homology"/>
<evidence type="ECO:0000256" key="2">
    <source>
        <dbReference type="ARBA" id="ARBA00023242"/>
    </source>
</evidence>
<keyword evidence="2" id="KW-0539">Nucleus</keyword>
<gene>
    <name evidence="7" type="primary">UTP5</name>
    <name evidence="7" type="ORF">MYAM1_002633</name>
</gene>
<comment type="subcellular location">
    <subcellularLocation>
        <location evidence="1">Nucleus</location>
    </subcellularLocation>
</comment>
<evidence type="ECO:0000313" key="7">
    <source>
        <dbReference type="EMBL" id="WFC99887.1"/>
    </source>
</evidence>
<feature type="domain" description="Small-subunit processome Utp12" evidence="6">
    <location>
        <begin position="515"/>
        <end position="626"/>
    </location>
</feature>
<dbReference type="InterPro" id="IPR001680">
    <property type="entry name" value="WD40_rpt"/>
</dbReference>
<sequence>MAKSQTPNPPKSRPGATSQLSQPLVDAENANLTAFAPDASLFAQVSRAADRCRLRVYAANPSAVMADSLLPENTQCNAIAWTEFSSSTSSELNAPKKRKAASQSNAASSHSEVHWHIALGLSNGRILLYAPKLAKVTHILVAASSDSTNQVVTSLAYDSNAAQLWATLANGWAHCWELAQLGGVAHERVPSTTQFLPDQKLPVSQIQPKASKLLVAHHSILLFNSATSSPKLLSRFSGHATPIKHLEWAGTDAFVSAAEQDRHVYYWRVDQAKSTSQACAVLILDAPARRLHLWQTSKGQVLMLSISESGTAHIVSLPNTSVSTKKGLVTLEPLTKFLTDFSSRELADAQVFATGEQLRIARMVKGVKVILEEVALYNAEQQIPNMIHVSSTSKATMQELDHSTQRYKETGGAAQVRSEVPLHAANAASLISQDGLLPDAPIPGDDQHNRLLADDEMVDEPTLAQRLKALKVQRGERLSSNTNEPSDVAVEEERVVPVGGASLASALTQALHSGDQTLLTSCLVHSDTHLIRATVRRISGPLAVRLLEACVDRLNRGGSKNKEALGSARARGITEWMYQAMTCHTAYLMSLPDLVARLAQLHHSLAMRLASQQRLLALKGRLELVMNQIDMNRAYTADDTPIQVQGQSHKRSSAKEMDRQQKAQQQQQQGSTWDEPEDDEIEEVGLDNGTSMAIDDDDEDSDEDSDEDMDDDDLELEEEDAPSELAVCFSHLSQDDSEAEFSSSQEENSDSEQELDSEASDEEDDM</sequence>
<dbReference type="Pfam" id="PF04003">
    <property type="entry name" value="Utp12"/>
    <property type="match status" value="1"/>
</dbReference>
<feature type="compositionally biased region" description="Acidic residues" evidence="5">
    <location>
        <begin position="747"/>
        <end position="766"/>
    </location>
</feature>
<dbReference type="InterPro" id="IPR036322">
    <property type="entry name" value="WD40_repeat_dom_sf"/>
</dbReference>
<evidence type="ECO:0000256" key="3">
    <source>
        <dbReference type="ARBA" id="ARBA00038335"/>
    </source>
</evidence>
<organism evidence="7 8">
    <name type="scientific">Malassezia yamatoensis</name>
    <dbReference type="NCBI Taxonomy" id="253288"/>
    <lineage>
        <taxon>Eukaryota</taxon>
        <taxon>Fungi</taxon>
        <taxon>Dikarya</taxon>
        <taxon>Basidiomycota</taxon>
        <taxon>Ustilaginomycotina</taxon>
        <taxon>Malasseziomycetes</taxon>
        <taxon>Malasseziales</taxon>
        <taxon>Malasseziaceae</taxon>
        <taxon>Malassezia</taxon>
    </lineage>
</organism>
<dbReference type="PROSITE" id="PS50082">
    <property type="entry name" value="WD_REPEATS_2"/>
    <property type="match status" value="1"/>
</dbReference>
<dbReference type="Gene3D" id="2.130.10.10">
    <property type="entry name" value="YVTN repeat-like/Quinoprotein amine dehydrogenase"/>
    <property type="match status" value="1"/>
</dbReference>
<name>A0AAJ5YUA0_9BASI</name>
<dbReference type="EMBL" id="CP119945">
    <property type="protein sequence ID" value="WFC99887.1"/>
    <property type="molecule type" value="Genomic_DNA"/>
</dbReference>
<dbReference type="SUPFAM" id="SSF50978">
    <property type="entry name" value="WD40 repeat-like"/>
    <property type="match status" value="1"/>
</dbReference>
<evidence type="ECO:0000256" key="5">
    <source>
        <dbReference type="SAM" id="MobiDB-lite"/>
    </source>
</evidence>
<feature type="compositionally biased region" description="Acidic residues" evidence="5">
    <location>
        <begin position="674"/>
        <end position="685"/>
    </location>
</feature>
<evidence type="ECO:0000313" key="8">
    <source>
        <dbReference type="Proteomes" id="UP001219567"/>
    </source>
</evidence>